<sequence>MAAPMQTVLSQDNISSEQEQDANLAFSELDKGLRSPKIGIQCESIVRFPSLFEKYPFPILINTAFLRLADIFRNGNNFLRWCILQVTEQSKKHLEKILNIDEFVRKIFSVIHSNDCTARALTLRTLANLASIITERKNVHHSIVNGFDSNDAVEVDAAVFAAGKFAEQSSSFAASICNNLSDMIQNIATPVDLKLQLIPILQHMYHDMQTSSKARQVCLELLSSLPSQKFVIRTLQTMTALACQSLIDVQSQVDLLISRVIDDPRQSVKLIALKDLNRLAMKAPQMWKYSSVKSLITVVLQAKSTAVKIAILEVLGTLAKSVAFHLFLTHDVSAADMQKIQEVCNLCYVSQNPTLSAKAMEFYTNIAICFKSFKRKLFRLDQDPVEGARLAITTQCCLSVWGTTKEDKKVLKLCLQCAVHLVKKFPDTTMFFLSEIVELLETTESEEHALILCEGLAAIGSENHIYIRGDNSQHSLTTYLGTLIFQAAGSESIPTEIQKLILRNGHKSPWFMYKLARQAMRYGQHPVAADLFSSLSHLVASEHLHFWMVALQEISEGESYLMKEKDDSGMTKTLLCYQKSLSSLKAASTQVFPMQFQTDLVHLRIELLQALTQLIQTCNTFRTCPPPAIATALALTNGQEISRCGQILSQLTKCMRDFENLKQKFGDLYLTCFDADPQTLYTVTQLQYCCEVMKAGVSSVITTDNSRLFPVTSENSDVLSVTLVNIQKDLNHILKTNSQALTHEHMDFLSKSVQSLLQVPFRYPRYFFQSIQTTKLNLAVTPQQNMRMEPLLVHHNTLFTLKVEGVIEHKQQMFRQVSQICIAVKTEITNQQHNTDTKVKDPNRSYEETVRPHKDYFSCSFLLSFPVAGQYSVQIRGLVLDDAGTKWNTGPQFTMTFKSYDDTIHRKPKIIVSRTSFGQM</sequence>
<organism evidence="10 11">
    <name type="scientific">Mytilus edulis</name>
    <name type="common">Blue mussel</name>
    <dbReference type="NCBI Taxonomy" id="6550"/>
    <lineage>
        <taxon>Eukaryota</taxon>
        <taxon>Metazoa</taxon>
        <taxon>Spiralia</taxon>
        <taxon>Lophotrochozoa</taxon>
        <taxon>Mollusca</taxon>
        <taxon>Bivalvia</taxon>
        <taxon>Autobranchia</taxon>
        <taxon>Pteriomorphia</taxon>
        <taxon>Mytilida</taxon>
        <taxon>Mytiloidea</taxon>
        <taxon>Mytilidae</taxon>
        <taxon>Mytilinae</taxon>
        <taxon>Mytilus</taxon>
    </lineage>
</organism>
<comment type="subcellular location">
    <subcellularLocation>
        <location evidence="2">Cytoplasm</location>
    </subcellularLocation>
    <subcellularLocation>
        <location evidence="1">Nucleus</location>
    </subcellularLocation>
</comment>
<accession>A0A8S3T296</accession>
<dbReference type="InterPro" id="IPR033060">
    <property type="entry name" value="INTS7"/>
</dbReference>
<evidence type="ECO:0000256" key="2">
    <source>
        <dbReference type="ARBA" id="ARBA00004496"/>
    </source>
</evidence>
<keyword evidence="5" id="KW-0963">Cytoplasm</keyword>
<dbReference type="Pfam" id="PF22965">
    <property type="entry name" value="INTS7_C"/>
    <property type="match status" value="1"/>
</dbReference>
<dbReference type="EMBL" id="CAJPWZ010001964">
    <property type="protein sequence ID" value="CAG2227450.1"/>
    <property type="molecule type" value="Genomic_DNA"/>
</dbReference>
<dbReference type="Pfam" id="PF24436">
    <property type="entry name" value="INTS7_N"/>
    <property type="match status" value="1"/>
</dbReference>
<dbReference type="SUPFAM" id="SSF48371">
    <property type="entry name" value="ARM repeat"/>
    <property type="match status" value="1"/>
</dbReference>
<comment type="similarity">
    <text evidence="3">Belongs to the Integrator subunit 7 family.</text>
</comment>
<keyword evidence="6" id="KW-0539">Nucleus</keyword>
<keyword evidence="11" id="KW-1185">Reference proteome</keyword>
<dbReference type="OrthoDB" id="1921953at2759"/>
<evidence type="ECO:0000256" key="3">
    <source>
        <dbReference type="ARBA" id="ARBA00008565"/>
    </source>
</evidence>
<comment type="caution">
    <text evidence="10">The sequence shown here is derived from an EMBL/GenBank/DDBJ whole genome shotgun (WGS) entry which is preliminary data.</text>
</comment>
<evidence type="ECO:0000256" key="6">
    <source>
        <dbReference type="ARBA" id="ARBA00023242"/>
    </source>
</evidence>
<evidence type="ECO:0000313" key="11">
    <source>
        <dbReference type="Proteomes" id="UP000683360"/>
    </source>
</evidence>
<evidence type="ECO:0000313" key="10">
    <source>
        <dbReference type="EMBL" id="CAG2227450.1"/>
    </source>
</evidence>
<evidence type="ECO:0000259" key="7">
    <source>
        <dbReference type="Pfam" id="PF22965"/>
    </source>
</evidence>
<evidence type="ECO:0000259" key="8">
    <source>
        <dbReference type="Pfam" id="PF24436"/>
    </source>
</evidence>
<dbReference type="Pfam" id="PF24437">
    <property type="entry name" value="INTS7_HB"/>
    <property type="match status" value="1"/>
</dbReference>
<evidence type="ECO:0000256" key="1">
    <source>
        <dbReference type="ARBA" id="ARBA00004123"/>
    </source>
</evidence>
<feature type="domain" description="Integrator complex subunit 7 N-terminal" evidence="8">
    <location>
        <begin position="27"/>
        <end position="524"/>
    </location>
</feature>
<dbReference type="AlphaFoldDB" id="A0A8S3T296"/>
<dbReference type="Gene3D" id="1.25.10.10">
    <property type="entry name" value="Leucine-rich Repeat Variant"/>
    <property type="match status" value="1"/>
</dbReference>
<dbReference type="GO" id="GO:0005737">
    <property type="term" value="C:cytoplasm"/>
    <property type="evidence" value="ECO:0007669"/>
    <property type="project" value="UniProtKB-SubCell"/>
</dbReference>
<dbReference type="PANTHER" id="PTHR13322:SF2">
    <property type="entry name" value="INTEGRATOR COMPLEX SUBUNIT 7"/>
    <property type="match status" value="1"/>
</dbReference>
<feature type="domain" description="Integrator complex subunit 7 C-terminal" evidence="7">
    <location>
        <begin position="778"/>
        <end position="887"/>
    </location>
</feature>
<dbReference type="GO" id="GO:0034472">
    <property type="term" value="P:snRNA 3'-end processing"/>
    <property type="evidence" value="ECO:0007669"/>
    <property type="project" value="TreeGrafter"/>
</dbReference>
<gene>
    <name evidence="10" type="ORF">MEDL_40477</name>
</gene>
<dbReference type="InterPro" id="IPR016024">
    <property type="entry name" value="ARM-type_fold"/>
</dbReference>
<name>A0A8S3T296_MYTED</name>
<protein>
    <recommendedName>
        <fullName evidence="4">Integrator complex subunit 7</fullName>
    </recommendedName>
</protein>
<reference evidence="10" key="1">
    <citation type="submission" date="2021-03" db="EMBL/GenBank/DDBJ databases">
        <authorList>
            <person name="Bekaert M."/>
        </authorList>
    </citation>
    <scope>NUCLEOTIDE SEQUENCE</scope>
</reference>
<dbReference type="GO" id="GO:0032039">
    <property type="term" value="C:integrator complex"/>
    <property type="evidence" value="ECO:0007669"/>
    <property type="project" value="InterPro"/>
</dbReference>
<dbReference type="Proteomes" id="UP000683360">
    <property type="component" value="Unassembled WGS sequence"/>
</dbReference>
<dbReference type="InterPro" id="IPR056517">
    <property type="entry name" value="INTS7_HB"/>
</dbReference>
<feature type="domain" description="Integrator complex subunit 7 helical bundle" evidence="9">
    <location>
        <begin position="525"/>
        <end position="700"/>
    </location>
</feature>
<proteinExistence type="inferred from homology"/>
<dbReference type="InterPro" id="IPR054519">
    <property type="entry name" value="INTS7_C"/>
</dbReference>
<evidence type="ECO:0000256" key="4">
    <source>
        <dbReference type="ARBA" id="ARBA00015336"/>
    </source>
</evidence>
<dbReference type="InterPro" id="IPR011989">
    <property type="entry name" value="ARM-like"/>
</dbReference>
<evidence type="ECO:0000256" key="5">
    <source>
        <dbReference type="ARBA" id="ARBA00022490"/>
    </source>
</evidence>
<dbReference type="InterPro" id="IPR056516">
    <property type="entry name" value="INTS7_N"/>
</dbReference>
<dbReference type="PANTHER" id="PTHR13322">
    <property type="entry name" value="C1ORF73 PROTEIN"/>
    <property type="match status" value="1"/>
</dbReference>
<evidence type="ECO:0000259" key="9">
    <source>
        <dbReference type="Pfam" id="PF24437"/>
    </source>
</evidence>